<evidence type="ECO:0000313" key="1">
    <source>
        <dbReference type="EMBL" id="KGF24834.1"/>
    </source>
</evidence>
<evidence type="ECO:0000313" key="2">
    <source>
        <dbReference type="Proteomes" id="UP000029533"/>
    </source>
</evidence>
<proteinExistence type="predicted"/>
<dbReference type="Proteomes" id="UP000029533">
    <property type="component" value="Unassembled WGS sequence"/>
</dbReference>
<organism evidence="1 2">
    <name type="scientific">Prevotella histicola JCM 15637 = DNF00424</name>
    <dbReference type="NCBI Taxonomy" id="1236504"/>
    <lineage>
        <taxon>Bacteria</taxon>
        <taxon>Pseudomonadati</taxon>
        <taxon>Bacteroidota</taxon>
        <taxon>Bacteroidia</taxon>
        <taxon>Bacteroidales</taxon>
        <taxon>Prevotellaceae</taxon>
        <taxon>Prevotella</taxon>
    </lineage>
</organism>
<reference evidence="1 2" key="1">
    <citation type="submission" date="2014-07" db="EMBL/GenBank/DDBJ databases">
        <authorList>
            <person name="McCorrison J."/>
            <person name="Sanka R."/>
            <person name="Torralba M."/>
            <person name="Gillis M."/>
            <person name="Haft D.H."/>
            <person name="Methe B."/>
            <person name="Sutton G."/>
            <person name="Nelson K.E."/>
        </authorList>
    </citation>
    <scope>NUCLEOTIDE SEQUENCE [LARGE SCALE GENOMIC DNA]</scope>
    <source>
        <strain evidence="1 2">DNF00424</strain>
    </source>
</reference>
<name>A0AAW3FDT4_9BACT</name>
<comment type="caution">
    <text evidence="1">The sequence shown here is derived from an EMBL/GenBank/DDBJ whole genome shotgun (WGS) entry which is preliminary data.</text>
</comment>
<protein>
    <submittedName>
        <fullName evidence="1">Uncharacterized protein</fullName>
    </submittedName>
</protein>
<dbReference type="EMBL" id="JRNJ01000104">
    <property type="protein sequence ID" value="KGF24834.1"/>
    <property type="molecule type" value="Genomic_DNA"/>
</dbReference>
<gene>
    <name evidence="1" type="ORF">HMPREF2132_11080</name>
</gene>
<sequence length="139" mass="16689">MDSIREYAEAHGLWQDKYRCTGRTTRRCDDLMQKLFQNVGEEIQICDHYRTRSADEMLAHKIIRRLELEHPHVKPNVRISGRRVFMSITDDKRQAMYIVQRQDLFNFRDVFASSHPQVAFEYMEGLEKCHGRVFRIIKQ</sequence>
<accession>A0AAW3FDT4</accession>
<dbReference type="RefSeq" id="WP_036870998.1">
    <property type="nucleotide sequence ID" value="NZ_JRNJ01000104.1"/>
</dbReference>
<dbReference type="AlphaFoldDB" id="A0AAW3FDT4"/>